<feature type="region of interest" description="Disordered" evidence="1">
    <location>
        <begin position="1"/>
        <end position="58"/>
    </location>
</feature>
<dbReference type="InterPro" id="IPR025716">
    <property type="entry name" value="Post-transcriptional_regulator"/>
</dbReference>
<reference evidence="2" key="1">
    <citation type="submission" date="2018-02" db="EMBL/GenBank/DDBJ databases">
        <authorList>
            <person name="Kim S.-K."/>
            <person name="Jung H.-I."/>
            <person name="Lee S.-W."/>
        </authorList>
    </citation>
    <scope>NUCLEOTIDE SEQUENCE</scope>
    <source>
        <strain evidence="2">SK3146</strain>
    </source>
</reference>
<keyword evidence="3" id="KW-1185">Reference proteome</keyword>
<gene>
    <name evidence="2" type="primary">comN</name>
    <name evidence="2" type="ORF">SK3146_06076</name>
</gene>
<organism evidence="2 3">
    <name type="scientific">Paenibacillus konkukensis</name>
    <dbReference type="NCBI Taxonomy" id="2020716"/>
    <lineage>
        <taxon>Bacteria</taxon>
        <taxon>Bacillati</taxon>
        <taxon>Bacillota</taxon>
        <taxon>Bacilli</taxon>
        <taxon>Bacillales</taxon>
        <taxon>Paenibacillaceae</taxon>
        <taxon>Paenibacillus</taxon>
    </lineage>
</organism>
<dbReference type="EMBL" id="CP027059">
    <property type="protein sequence ID" value="UQZ86783.1"/>
    <property type="molecule type" value="Genomic_DNA"/>
</dbReference>
<feature type="compositionally biased region" description="Basic and acidic residues" evidence="1">
    <location>
        <begin position="1"/>
        <end position="13"/>
    </location>
</feature>
<dbReference type="RefSeq" id="WP_349655170.1">
    <property type="nucleotide sequence ID" value="NZ_CP027059.1"/>
</dbReference>
<evidence type="ECO:0000313" key="2">
    <source>
        <dbReference type="EMBL" id="UQZ86783.1"/>
    </source>
</evidence>
<sequence length="177" mass="19336">MDHEERNTQRDGDAEASDAMSEASAEKEQAAGAAEPTGTGAEAEPGSGEEGDSLKEAAVSLEDPAVLAVEEASEFESRFETALDAAPGHEPEAEIEMLSDDELNEVIESICTSKAEEFRMIGYEHVTGKDIWECVSDKYRKTGSPPLHRVVNDILSLKVTSFMNWMTMSIYKTNPFQ</sequence>
<evidence type="ECO:0000256" key="1">
    <source>
        <dbReference type="SAM" id="MobiDB-lite"/>
    </source>
</evidence>
<feature type="compositionally biased region" description="Low complexity" evidence="1">
    <location>
        <begin position="30"/>
        <end position="46"/>
    </location>
</feature>
<dbReference type="Pfam" id="PF13797">
    <property type="entry name" value="Post_transc_reg"/>
    <property type="match status" value="1"/>
</dbReference>
<protein>
    <submittedName>
        <fullName evidence="2">Post-transcriptional regulator ComN</fullName>
    </submittedName>
</protein>
<dbReference type="Proteomes" id="UP001057134">
    <property type="component" value="Chromosome"/>
</dbReference>
<name>A0ABY4RXQ5_9BACL</name>
<evidence type="ECO:0000313" key="3">
    <source>
        <dbReference type="Proteomes" id="UP001057134"/>
    </source>
</evidence>
<reference evidence="2" key="2">
    <citation type="journal article" date="2021" name="J Anim Sci Technol">
        <title>Complete genome sequence of Paenibacillus konkukensis sp. nov. SK3146 as a potential probiotic strain.</title>
        <authorList>
            <person name="Jung H.I."/>
            <person name="Park S."/>
            <person name="Niu K.M."/>
            <person name="Lee S.W."/>
            <person name="Kothari D."/>
            <person name="Yi K.J."/>
            <person name="Kim S.K."/>
        </authorList>
    </citation>
    <scope>NUCLEOTIDE SEQUENCE</scope>
    <source>
        <strain evidence="2">SK3146</strain>
    </source>
</reference>
<proteinExistence type="predicted"/>
<accession>A0ABY4RXQ5</accession>